<evidence type="ECO:0000313" key="2">
    <source>
        <dbReference type="Proteomes" id="UP001336314"/>
    </source>
</evidence>
<name>A0ABU7J560_9GAMM</name>
<reference evidence="1 2" key="1">
    <citation type="submission" date="2023-07" db="EMBL/GenBank/DDBJ databases">
        <title>Alkalimonas sp., MEB108 novel, alkaliphilic bacterium isolated from Lonar Lake, India.</title>
        <authorList>
            <person name="Joshi A."/>
            <person name="Thite S."/>
        </authorList>
    </citation>
    <scope>NUCLEOTIDE SEQUENCE [LARGE SCALE GENOMIC DNA]</scope>
    <source>
        <strain evidence="1 2">MEB108</strain>
    </source>
</reference>
<protein>
    <submittedName>
        <fullName evidence="1">Uncharacterized protein</fullName>
    </submittedName>
</protein>
<dbReference type="Proteomes" id="UP001336314">
    <property type="component" value="Unassembled WGS sequence"/>
</dbReference>
<comment type="caution">
    <text evidence="1">The sequence shown here is derived from an EMBL/GenBank/DDBJ whole genome shotgun (WGS) entry which is preliminary data.</text>
</comment>
<sequence length="74" mass="8852">MTKFDVETELAKLKKETRDRHQMRFKNSKLNLYRGELVDLRNHGASIAELQRWLKSKKISVAWTTVKRWLDNHG</sequence>
<proteinExistence type="predicted"/>
<evidence type="ECO:0000313" key="1">
    <source>
        <dbReference type="EMBL" id="MEE2001410.1"/>
    </source>
</evidence>
<gene>
    <name evidence="1" type="ORF">QWY20_08085</name>
</gene>
<keyword evidence="2" id="KW-1185">Reference proteome</keyword>
<accession>A0ABU7J560</accession>
<organism evidence="1 2">
    <name type="scientific">Alkalimonas cellulosilytica</name>
    <dbReference type="NCBI Taxonomy" id="3058395"/>
    <lineage>
        <taxon>Bacteria</taxon>
        <taxon>Pseudomonadati</taxon>
        <taxon>Pseudomonadota</taxon>
        <taxon>Gammaproteobacteria</taxon>
        <taxon>Alkalimonas</taxon>
    </lineage>
</organism>
<dbReference type="EMBL" id="JAUHLI010000007">
    <property type="protein sequence ID" value="MEE2001410.1"/>
    <property type="molecule type" value="Genomic_DNA"/>
</dbReference>
<dbReference type="RefSeq" id="WP_330128513.1">
    <property type="nucleotide sequence ID" value="NZ_JAUHLI010000007.1"/>
</dbReference>